<organism evidence="1 2">
    <name type="scientific">Apiospora marii</name>
    <dbReference type="NCBI Taxonomy" id="335849"/>
    <lineage>
        <taxon>Eukaryota</taxon>
        <taxon>Fungi</taxon>
        <taxon>Dikarya</taxon>
        <taxon>Ascomycota</taxon>
        <taxon>Pezizomycotina</taxon>
        <taxon>Sordariomycetes</taxon>
        <taxon>Xylariomycetidae</taxon>
        <taxon>Amphisphaeriales</taxon>
        <taxon>Apiosporaceae</taxon>
        <taxon>Apiospora</taxon>
    </lineage>
</organism>
<accession>A0ABR1R8Y1</accession>
<dbReference type="EMBL" id="JAQQWI010000018">
    <property type="protein sequence ID" value="KAK8001905.1"/>
    <property type="molecule type" value="Genomic_DNA"/>
</dbReference>
<gene>
    <name evidence="1" type="ORF">PG991_014127</name>
</gene>
<sequence>MAEADFFRAARTAAREPARLISSASGGVSPTTGRASSLLENEDRVPWIDIIMNAWAAIAIDGDDYGFENGPLNCFAYLLRTR</sequence>
<keyword evidence="2" id="KW-1185">Reference proteome</keyword>
<comment type="caution">
    <text evidence="1">The sequence shown here is derived from an EMBL/GenBank/DDBJ whole genome shotgun (WGS) entry which is preliminary data.</text>
</comment>
<evidence type="ECO:0000313" key="2">
    <source>
        <dbReference type="Proteomes" id="UP001396898"/>
    </source>
</evidence>
<reference evidence="1 2" key="1">
    <citation type="submission" date="2023-01" db="EMBL/GenBank/DDBJ databases">
        <title>Analysis of 21 Apiospora genomes using comparative genomics revels a genus with tremendous synthesis potential of carbohydrate active enzymes and secondary metabolites.</title>
        <authorList>
            <person name="Sorensen T."/>
        </authorList>
    </citation>
    <scope>NUCLEOTIDE SEQUENCE [LARGE SCALE GENOMIC DNA]</scope>
    <source>
        <strain evidence="1 2">CBS 20057</strain>
    </source>
</reference>
<protein>
    <submittedName>
        <fullName evidence="1">Uncharacterized protein</fullName>
    </submittedName>
</protein>
<name>A0ABR1R8Y1_9PEZI</name>
<evidence type="ECO:0000313" key="1">
    <source>
        <dbReference type="EMBL" id="KAK8001905.1"/>
    </source>
</evidence>
<proteinExistence type="predicted"/>
<dbReference type="Proteomes" id="UP001396898">
    <property type="component" value="Unassembled WGS sequence"/>
</dbReference>